<sequence>MRTTMPTQREVNVHAKNDRSTFLSTLPATQSDRTAALAIVGISAILFALAVPFAGTPLIQVPAFIGSYQSALAVCDIITAVLLFSQFAVLRTRALLWLSSGYLFTATAALVHALSFPGLFAPNGLFGAGPQTTAWLYMIWHGGFPGFVLAYVWCKGVNGGVEISGSTRNAIIGSLLGVGAAVAALTWIVTAGHGLLPPLLKAGGGFTTVQVGVISFVWSLSFAALIGLWFKRPHAVIDVWLMAVMCAWLFDIALSGIFNSARYDLGFYAGRLYGLCAAIFVLAVLLIENVRLQAHTVGLVGRLREQSASDRDFYGKRLALYGAVVESSNDAIITESLDGIITGWNKAAEHLFGYSAAEAVGQSIDLMVPEDRRAEARGILNRISSNESIAQHETVRLRKDGRLLHVVLNVSPLRSDSGQIIGASKIAHDITEEKQSREKLRREIEERERIFETSRDLILVTDGFGNFIQVSPSVKDILGLSPEDMIGHSATDFIHPDDLEKTRAEMRAARRGQTKRSFEARYYHYDGHEVSLNWMGTWSEPVKRHFFIGRDLTEKQAAEAQFRQVQKMDSIGQLTGGVAHDFNNVLTVITGTIGILADAVADRPELAAITKLIDDAAERGAQLTKHLLAFARKQPLQPREIDVNALTLEAAKLLHPTLGEQITILPQLTEDAWPAMVDPGQLSTAILNLALNARDAMPDGGTLVLETRNIFLDDGYASMNPDVVAGNYVMIAVSDTGSGIPADLIERVFDPFFTTKEVGKGTGLGLSMVFGFVKQSGGHIKIYSEEGHGTSVKIYLPRSTGVQETEYESLQNVPITGGNERILVVEDDALVRQYVMTQVKSLGYTALEAANAAEALAIIDADKDVDLLFTDIIMPGNMNGRQLADEAARRRPDLKTLFTSGYTENAIVHHGRLDSGVLLLAKPYRKSELAKMLRTALAS</sequence>
<dbReference type="NCBIfam" id="TIGR00229">
    <property type="entry name" value="sensory_box"/>
    <property type="match status" value="2"/>
</dbReference>
<keyword evidence="5" id="KW-0547">Nucleotide-binding</keyword>
<comment type="caution">
    <text evidence="15">The sequence shown here is derived from an EMBL/GenBank/DDBJ whole genome shotgun (WGS) entry which is preliminary data.</text>
</comment>
<dbReference type="Pfam" id="PF00072">
    <property type="entry name" value="Response_reg"/>
    <property type="match status" value="1"/>
</dbReference>
<evidence type="ECO:0000259" key="13">
    <source>
        <dbReference type="PROSITE" id="PS50112"/>
    </source>
</evidence>
<evidence type="ECO:0000256" key="8">
    <source>
        <dbReference type="ARBA" id="ARBA00023012"/>
    </source>
</evidence>
<keyword evidence="7" id="KW-0067">ATP-binding</keyword>
<feature type="transmembrane region" description="Helical" evidence="10">
    <location>
        <begin position="270"/>
        <end position="287"/>
    </location>
</feature>
<evidence type="ECO:0000256" key="6">
    <source>
        <dbReference type="ARBA" id="ARBA00022777"/>
    </source>
</evidence>
<evidence type="ECO:0000256" key="7">
    <source>
        <dbReference type="ARBA" id="ARBA00022840"/>
    </source>
</evidence>
<name>A0A5S4WWE6_9BRAD</name>
<dbReference type="AlphaFoldDB" id="A0A5S4WWE6"/>
<evidence type="ECO:0000259" key="11">
    <source>
        <dbReference type="PROSITE" id="PS50109"/>
    </source>
</evidence>
<dbReference type="SMART" id="SM00448">
    <property type="entry name" value="REC"/>
    <property type="match status" value="1"/>
</dbReference>
<dbReference type="InterPro" id="IPR013655">
    <property type="entry name" value="PAS_fold_3"/>
</dbReference>
<protein>
    <recommendedName>
        <fullName evidence="2">histidine kinase</fullName>
        <ecNumber evidence="2">2.7.13.3</ecNumber>
    </recommendedName>
</protein>
<dbReference type="EMBL" id="VSSR01000021">
    <property type="protein sequence ID" value="TYL84856.1"/>
    <property type="molecule type" value="Genomic_DNA"/>
</dbReference>
<dbReference type="InterPro" id="IPR001789">
    <property type="entry name" value="Sig_transdc_resp-reg_receiver"/>
</dbReference>
<dbReference type="Pfam" id="PF02518">
    <property type="entry name" value="HATPase_c"/>
    <property type="match status" value="1"/>
</dbReference>
<dbReference type="InterPro" id="IPR013767">
    <property type="entry name" value="PAS_fold"/>
</dbReference>
<dbReference type="InterPro" id="IPR000014">
    <property type="entry name" value="PAS"/>
</dbReference>
<dbReference type="GO" id="GO:0005524">
    <property type="term" value="F:ATP binding"/>
    <property type="evidence" value="ECO:0007669"/>
    <property type="project" value="UniProtKB-KW"/>
</dbReference>
<evidence type="ECO:0000256" key="4">
    <source>
        <dbReference type="ARBA" id="ARBA00022679"/>
    </source>
</evidence>
<dbReference type="InterPro" id="IPR033424">
    <property type="entry name" value="MASE4"/>
</dbReference>
<feature type="domain" description="PAS" evidence="13">
    <location>
        <begin position="317"/>
        <end position="387"/>
    </location>
</feature>
<dbReference type="SUPFAM" id="SSF52172">
    <property type="entry name" value="CheY-like"/>
    <property type="match status" value="1"/>
</dbReference>
<dbReference type="SMART" id="SM00086">
    <property type="entry name" value="PAC"/>
    <property type="match status" value="1"/>
</dbReference>
<dbReference type="SMART" id="SM00091">
    <property type="entry name" value="PAS"/>
    <property type="match status" value="2"/>
</dbReference>
<dbReference type="InterPro" id="IPR000700">
    <property type="entry name" value="PAS-assoc_C"/>
</dbReference>
<keyword evidence="3 9" id="KW-0597">Phosphoprotein</keyword>
<evidence type="ECO:0000313" key="16">
    <source>
        <dbReference type="Proteomes" id="UP000324853"/>
    </source>
</evidence>
<evidence type="ECO:0000256" key="1">
    <source>
        <dbReference type="ARBA" id="ARBA00000085"/>
    </source>
</evidence>
<dbReference type="Gene3D" id="3.30.450.20">
    <property type="entry name" value="PAS domain"/>
    <property type="match status" value="2"/>
</dbReference>
<dbReference type="EC" id="2.7.13.3" evidence="2"/>
<feature type="transmembrane region" description="Helical" evidence="10">
    <location>
        <begin position="237"/>
        <end position="258"/>
    </location>
</feature>
<feature type="transmembrane region" description="Helical" evidence="10">
    <location>
        <begin position="134"/>
        <end position="154"/>
    </location>
</feature>
<keyword evidence="4" id="KW-0808">Transferase</keyword>
<evidence type="ECO:0000256" key="9">
    <source>
        <dbReference type="PROSITE-ProRule" id="PRU00169"/>
    </source>
</evidence>
<dbReference type="Pfam" id="PF00989">
    <property type="entry name" value="PAS"/>
    <property type="match status" value="1"/>
</dbReference>
<dbReference type="Gene3D" id="3.30.565.10">
    <property type="entry name" value="Histidine kinase-like ATPase, C-terminal domain"/>
    <property type="match status" value="1"/>
</dbReference>
<dbReference type="PROSITE" id="PS50110">
    <property type="entry name" value="RESPONSE_REGULATORY"/>
    <property type="match status" value="1"/>
</dbReference>
<evidence type="ECO:0000259" key="14">
    <source>
        <dbReference type="PROSITE" id="PS50113"/>
    </source>
</evidence>
<dbReference type="GO" id="GO:0006355">
    <property type="term" value="P:regulation of DNA-templated transcription"/>
    <property type="evidence" value="ECO:0007669"/>
    <property type="project" value="InterPro"/>
</dbReference>
<dbReference type="InterPro" id="IPR036890">
    <property type="entry name" value="HATPase_C_sf"/>
</dbReference>
<feature type="transmembrane region" description="Helical" evidence="10">
    <location>
        <begin position="61"/>
        <end position="83"/>
    </location>
</feature>
<keyword evidence="10" id="KW-0472">Membrane</keyword>
<evidence type="ECO:0000313" key="15">
    <source>
        <dbReference type="EMBL" id="TYL84856.1"/>
    </source>
</evidence>
<feature type="transmembrane region" description="Helical" evidence="10">
    <location>
        <begin position="95"/>
        <end position="114"/>
    </location>
</feature>
<dbReference type="InterPro" id="IPR011006">
    <property type="entry name" value="CheY-like_superfamily"/>
</dbReference>
<dbReference type="GO" id="GO:0000155">
    <property type="term" value="F:phosphorelay sensor kinase activity"/>
    <property type="evidence" value="ECO:0007669"/>
    <property type="project" value="InterPro"/>
</dbReference>
<dbReference type="PROSITE" id="PS50112">
    <property type="entry name" value="PAS"/>
    <property type="match status" value="2"/>
</dbReference>
<feature type="domain" description="PAC" evidence="14">
    <location>
        <begin position="390"/>
        <end position="442"/>
    </location>
</feature>
<reference evidence="15 16" key="1">
    <citation type="submission" date="2019-08" db="EMBL/GenBank/DDBJ databases">
        <title>Bradyrhizobium hipponensis sp. nov., a rhizobium isolated from a Lupinus angustifolius root nodule in Tunisia.</title>
        <authorList>
            <person name="Off K."/>
            <person name="Rejili M."/>
            <person name="Mars M."/>
            <person name="Brachmann A."/>
            <person name="Marin M."/>
        </authorList>
    </citation>
    <scope>NUCLEOTIDE SEQUENCE [LARGE SCALE GENOMIC DNA]</scope>
    <source>
        <strain evidence="15 16">CTAW11</strain>
    </source>
</reference>
<keyword evidence="10" id="KW-1133">Transmembrane helix</keyword>
<accession>A0A5S4WWE6</accession>
<organism evidence="15 16">
    <name type="scientific">Bradyrhizobium cytisi</name>
    <dbReference type="NCBI Taxonomy" id="515489"/>
    <lineage>
        <taxon>Bacteria</taxon>
        <taxon>Pseudomonadati</taxon>
        <taxon>Pseudomonadota</taxon>
        <taxon>Alphaproteobacteria</taxon>
        <taxon>Hyphomicrobiales</taxon>
        <taxon>Nitrobacteraceae</taxon>
        <taxon>Bradyrhizobium</taxon>
    </lineage>
</organism>
<dbReference type="SMART" id="SM00387">
    <property type="entry name" value="HATPase_c"/>
    <property type="match status" value="1"/>
</dbReference>
<dbReference type="Pfam" id="PF00512">
    <property type="entry name" value="HisKA"/>
    <property type="match status" value="1"/>
</dbReference>
<dbReference type="InterPro" id="IPR004358">
    <property type="entry name" value="Sig_transdc_His_kin-like_C"/>
</dbReference>
<feature type="domain" description="PAS" evidence="13">
    <location>
        <begin position="443"/>
        <end position="513"/>
    </location>
</feature>
<dbReference type="InterPro" id="IPR005467">
    <property type="entry name" value="His_kinase_dom"/>
</dbReference>
<dbReference type="CDD" id="cd00130">
    <property type="entry name" value="PAS"/>
    <property type="match status" value="2"/>
</dbReference>
<dbReference type="InterPro" id="IPR036097">
    <property type="entry name" value="HisK_dim/P_sf"/>
</dbReference>
<dbReference type="PANTHER" id="PTHR43065:SF49">
    <property type="entry name" value="HISTIDINE KINASE"/>
    <property type="match status" value="1"/>
</dbReference>
<dbReference type="Proteomes" id="UP000324853">
    <property type="component" value="Unassembled WGS sequence"/>
</dbReference>
<dbReference type="PROSITE" id="PS50109">
    <property type="entry name" value="HIS_KIN"/>
    <property type="match status" value="1"/>
</dbReference>
<feature type="transmembrane region" description="Helical" evidence="10">
    <location>
        <begin position="35"/>
        <end position="55"/>
    </location>
</feature>
<gene>
    <name evidence="15" type="ORF">FXB38_14440</name>
</gene>
<comment type="catalytic activity">
    <reaction evidence="1">
        <text>ATP + protein L-histidine = ADP + protein N-phospho-L-histidine.</text>
        <dbReference type="EC" id="2.7.13.3"/>
    </reaction>
</comment>
<dbReference type="Pfam" id="PF17158">
    <property type="entry name" value="MASE4"/>
    <property type="match status" value="1"/>
</dbReference>
<dbReference type="InterPro" id="IPR001610">
    <property type="entry name" value="PAC"/>
</dbReference>
<feature type="transmembrane region" description="Helical" evidence="10">
    <location>
        <begin position="208"/>
        <end position="230"/>
    </location>
</feature>
<dbReference type="InterPro" id="IPR003594">
    <property type="entry name" value="HATPase_dom"/>
</dbReference>
<evidence type="ECO:0000256" key="2">
    <source>
        <dbReference type="ARBA" id="ARBA00012438"/>
    </source>
</evidence>
<dbReference type="SUPFAM" id="SSF55874">
    <property type="entry name" value="ATPase domain of HSP90 chaperone/DNA topoisomerase II/histidine kinase"/>
    <property type="match status" value="1"/>
</dbReference>
<dbReference type="SUPFAM" id="SSF55785">
    <property type="entry name" value="PYP-like sensor domain (PAS domain)"/>
    <property type="match status" value="2"/>
</dbReference>
<keyword evidence="16" id="KW-1185">Reference proteome</keyword>
<evidence type="ECO:0000256" key="10">
    <source>
        <dbReference type="SAM" id="Phobius"/>
    </source>
</evidence>
<keyword evidence="8" id="KW-0902">Two-component regulatory system</keyword>
<proteinExistence type="predicted"/>
<evidence type="ECO:0000256" key="5">
    <source>
        <dbReference type="ARBA" id="ARBA00022741"/>
    </source>
</evidence>
<dbReference type="Gene3D" id="1.10.287.130">
    <property type="match status" value="1"/>
</dbReference>
<dbReference type="InterPro" id="IPR035965">
    <property type="entry name" value="PAS-like_dom_sf"/>
</dbReference>
<dbReference type="CDD" id="cd00082">
    <property type="entry name" value="HisKA"/>
    <property type="match status" value="1"/>
</dbReference>
<evidence type="ECO:0000259" key="12">
    <source>
        <dbReference type="PROSITE" id="PS50110"/>
    </source>
</evidence>
<dbReference type="Gene3D" id="3.40.50.2300">
    <property type="match status" value="1"/>
</dbReference>
<dbReference type="Pfam" id="PF08447">
    <property type="entry name" value="PAS_3"/>
    <property type="match status" value="1"/>
</dbReference>
<feature type="domain" description="Histidine kinase" evidence="11">
    <location>
        <begin position="577"/>
        <end position="800"/>
    </location>
</feature>
<dbReference type="InterPro" id="IPR003661">
    <property type="entry name" value="HisK_dim/P_dom"/>
</dbReference>
<dbReference type="PROSITE" id="PS50113">
    <property type="entry name" value="PAC"/>
    <property type="match status" value="1"/>
</dbReference>
<dbReference type="SMART" id="SM00388">
    <property type="entry name" value="HisKA"/>
    <property type="match status" value="1"/>
</dbReference>
<feature type="domain" description="Response regulatory" evidence="12">
    <location>
        <begin position="821"/>
        <end position="937"/>
    </location>
</feature>
<evidence type="ECO:0000256" key="3">
    <source>
        <dbReference type="ARBA" id="ARBA00022553"/>
    </source>
</evidence>
<dbReference type="CDD" id="cd16919">
    <property type="entry name" value="HATPase_CckA-like"/>
    <property type="match status" value="1"/>
</dbReference>
<keyword evidence="10" id="KW-0812">Transmembrane</keyword>
<dbReference type="PANTHER" id="PTHR43065">
    <property type="entry name" value="SENSOR HISTIDINE KINASE"/>
    <property type="match status" value="1"/>
</dbReference>
<dbReference type="OrthoDB" id="9796100at2"/>
<keyword evidence="6" id="KW-0418">Kinase</keyword>
<dbReference type="SUPFAM" id="SSF47384">
    <property type="entry name" value="Homodimeric domain of signal transducing histidine kinase"/>
    <property type="match status" value="1"/>
</dbReference>
<dbReference type="PRINTS" id="PR00344">
    <property type="entry name" value="BCTRLSENSOR"/>
</dbReference>
<feature type="transmembrane region" description="Helical" evidence="10">
    <location>
        <begin position="175"/>
        <end position="196"/>
    </location>
</feature>
<feature type="modified residue" description="4-aspartylphosphate" evidence="9">
    <location>
        <position position="871"/>
    </location>
</feature>